<organism evidence="5 6">
    <name type="scientific">Ridgeia piscesae</name>
    <name type="common">Tubeworm</name>
    <dbReference type="NCBI Taxonomy" id="27915"/>
    <lineage>
        <taxon>Eukaryota</taxon>
        <taxon>Metazoa</taxon>
        <taxon>Spiralia</taxon>
        <taxon>Lophotrochozoa</taxon>
        <taxon>Annelida</taxon>
        <taxon>Polychaeta</taxon>
        <taxon>Sedentaria</taxon>
        <taxon>Canalipalpata</taxon>
        <taxon>Sabellida</taxon>
        <taxon>Siboglinidae</taxon>
        <taxon>Ridgeia</taxon>
    </lineage>
</organism>
<dbReference type="PANTHER" id="PTHR11022:SF12">
    <property type="entry name" value="PEPTIDOGLYCAN RECOGNITION PROTEIN 3"/>
    <property type="match status" value="1"/>
</dbReference>
<feature type="domain" description="Peptidoglycan recognition protein family" evidence="4">
    <location>
        <begin position="1"/>
        <end position="99"/>
    </location>
</feature>
<gene>
    <name evidence="5" type="ORF">NP493_874g00007</name>
</gene>
<dbReference type="CDD" id="cd06583">
    <property type="entry name" value="PGRP"/>
    <property type="match status" value="1"/>
</dbReference>
<evidence type="ECO:0000259" key="4">
    <source>
        <dbReference type="SMART" id="SM00701"/>
    </source>
</evidence>
<name>A0AAD9KMK9_RIDPI</name>
<feature type="transmembrane region" description="Helical" evidence="3">
    <location>
        <begin position="135"/>
        <end position="154"/>
    </location>
</feature>
<dbReference type="InterPro" id="IPR015510">
    <property type="entry name" value="PGRP"/>
</dbReference>
<protein>
    <recommendedName>
        <fullName evidence="4">Peptidoglycan recognition protein family domain-containing protein</fullName>
    </recommendedName>
</protein>
<dbReference type="SUPFAM" id="SSF55846">
    <property type="entry name" value="N-acetylmuramoyl-L-alanine amidase-like"/>
    <property type="match status" value="1"/>
</dbReference>
<evidence type="ECO:0000313" key="6">
    <source>
        <dbReference type="Proteomes" id="UP001209878"/>
    </source>
</evidence>
<proteinExistence type="inferred from homology"/>
<dbReference type="InterPro" id="IPR036505">
    <property type="entry name" value="Amidase/PGRP_sf"/>
</dbReference>
<sequence length="155" mass="17303">MVRKIQDFHMDTRGWWDIGYHYLIGQDGYAYEGRGWDHQGAQVKHWNKVSLGISVMGNFMNVTPNDAALHTVKGLIDCALQKGKLNHKHFTVHGHRDGGQTSCPGTAYYELIQDWPHYGGPLKPTGNDATRQTPIIAAALMILVSFAAFLPMVLV</sequence>
<comment type="similarity">
    <text evidence="1">Belongs to the N-acetylmuramoyl-L-alanine amidase 2 family.</text>
</comment>
<evidence type="ECO:0000256" key="2">
    <source>
        <dbReference type="ARBA" id="ARBA00022859"/>
    </source>
</evidence>
<dbReference type="EMBL" id="JAODUO010000873">
    <property type="protein sequence ID" value="KAK2173460.1"/>
    <property type="molecule type" value="Genomic_DNA"/>
</dbReference>
<accession>A0AAD9KMK9</accession>
<keyword evidence="6" id="KW-1185">Reference proteome</keyword>
<comment type="caution">
    <text evidence="5">The sequence shown here is derived from an EMBL/GenBank/DDBJ whole genome shotgun (WGS) entry which is preliminary data.</text>
</comment>
<keyword evidence="3" id="KW-1133">Transmembrane helix</keyword>
<keyword evidence="3" id="KW-0812">Transmembrane</keyword>
<dbReference type="GO" id="GO:0008270">
    <property type="term" value="F:zinc ion binding"/>
    <property type="evidence" value="ECO:0007669"/>
    <property type="project" value="InterPro"/>
</dbReference>
<dbReference type="GO" id="GO:0009253">
    <property type="term" value="P:peptidoglycan catabolic process"/>
    <property type="evidence" value="ECO:0007669"/>
    <property type="project" value="InterPro"/>
</dbReference>
<dbReference type="SMART" id="SM00701">
    <property type="entry name" value="PGRP"/>
    <property type="match status" value="1"/>
</dbReference>
<dbReference type="GO" id="GO:0002376">
    <property type="term" value="P:immune system process"/>
    <property type="evidence" value="ECO:0007669"/>
    <property type="project" value="UniProtKB-KW"/>
</dbReference>
<keyword evidence="3" id="KW-0472">Membrane</keyword>
<dbReference type="Proteomes" id="UP001209878">
    <property type="component" value="Unassembled WGS sequence"/>
</dbReference>
<dbReference type="AlphaFoldDB" id="A0AAD9KMK9"/>
<reference evidence="5" key="1">
    <citation type="journal article" date="2023" name="Mol. Biol. Evol.">
        <title>Third-Generation Sequencing Reveals the Adaptive Role of the Epigenome in Three Deep-Sea Polychaetes.</title>
        <authorList>
            <person name="Perez M."/>
            <person name="Aroh O."/>
            <person name="Sun Y."/>
            <person name="Lan Y."/>
            <person name="Juniper S.K."/>
            <person name="Young C.R."/>
            <person name="Angers B."/>
            <person name="Qian P.Y."/>
        </authorList>
    </citation>
    <scope>NUCLEOTIDE SEQUENCE</scope>
    <source>
        <strain evidence="5">R07B-5</strain>
    </source>
</reference>
<dbReference type="FunFam" id="3.40.80.10:FF:000001">
    <property type="entry name" value="Peptidoglycan recognition protein 1"/>
    <property type="match status" value="1"/>
</dbReference>
<dbReference type="InterPro" id="IPR006619">
    <property type="entry name" value="PGRP_domain_met/bac"/>
</dbReference>
<evidence type="ECO:0000256" key="1">
    <source>
        <dbReference type="ARBA" id="ARBA00007553"/>
    </source>
</evidence>
<dbReference type="InterPro" id="IPR002502">
    <property type="entry name" value="Amidase_domain"/>
</dbReference>
<dbReference type="Pfam" id="PF01510">
    <property type="entry name" value="Amidase_2"/>
    <property type="match status" value="1"/>
</dbReference>
<dbReference type="Gene3D" id="3.40.80.10">
    <property type="entry name" value="Peptidoglycan recognition protein-like"/>
    <property type="match status" value="1"/>
</dbReference>
<evidence type="ECO:0000313" key="5">
    <source>
        <dbReference type="EMBL" id="KAK2173460.1"/>
    </source>
</evidence>
<dbReference type="PANTHER" id="PTHR11022">
    <property type="entry name" value="PEPTIDOGLYCAN RECOGNITION PROTEIN"/>
    <property type="match status" value="1"/>
</dbReference>
<evidence type="ECO:0000256" key="3">
    <source>
        <dbReference type="SAM" id="Phobius"/>
    </source>
</evidence>
<dbReference type="GO" id="GO:0008745">
    <property type="term" value="F:N-acetylmuramoyl-L-alanine amidase activity"/>
    <property type="evidence" value="ECO:0007669"/>
    <property type="project" value="InterPro"/>
</dbReference>
<keyword evidence="2" id="KW-0391">Immunity</keyword>